<feature type="transmembrane region" description="Helical" evidence="2">
    <location>
        <begin position="410"/>
        <end position="430"/>
    </location>
</feature>
<dbReference type="InterPro" id="IPR005182">
    <property type="entry name" value="YdbS-like_PH"/>
</dbReference>
<feature type="transmembrane region" description="Helical" evidence="2">
    <location>
        <begin position="209"/>
        <end position="230"/>
    </location>
</feature>
<proteinExistence type="predicted"/>
<feature type="region of interest" description="Disordered" evidence="1">
    <location>
        <begin position="165"/>
        <end position="187"/>
    </location>
</feature>
<feature type="transmembrane region" description="Helical" evidence="2">
    <location>
        <begin position="36"/>
        <end position="56"/>
    </location>
</feature>
<feature type="transmembrane region" description="Helical" evidence="2">
    <location>
        <begin position="250"/>
        <end position="277"/>
    </location>
</feature>
<dbReference type="KEGG" id="npi:G7071_00695"/>
<feature type="region of interest" description="Disordered" evidence="1">
    <location>
        <begin position="1"/>
        <end position="25"/>
    </location>
</feature>
<feature type="transmembrane region" description="Helical" evidence="2">
    <location>
        <begin position="68"/>
        <end position="90"/>
    </location>
</feature>
<gene>
    <name evidence="4" type="ORF">G7071_00695</name>
</gene>
<accession>A0A6G7YB94</accession>
<keyword evidence="2" id="KW-1133">Transmembrane helix</keyword>
<dbReference type="PANTHER" id="PTHR34473:SF2">
    <property type="entry name" value="UPF0699 TRANSMEMBRANE PROTEIN YDBT"/>
    <property type="match status" value="1"/>
</dbReference>
<dbReference type="PIRSF" id="PIRSF026631">
    <property type="entry name" value="UCP026631"/>
    <property type="match status" value="1"/>
</dbReference>
<keyword evidence="2" id="KW-0472">Membrane</keyword>
<keyword evidence="5" id="KW-1185">Reference proteome</keyword>
<evidence type="ECO:0000313" key="5">
    <source>
        <dbReference type="Proteomes" id="UP000502035"/>
    </source>
</evidence>
<feature type="domain" description="YdbS-like PH" evidence="3">
    <location>
        <begin position="85"/>
        <end position="161"/>
    </location>
</feature>
<evidence type="ECO:0000256" key="1">
    <source>
        <dbReference type="SAM" id="MobiDB-lite"/>
    </source>
</evidence>
<feature type="domain" description="YdbS-like PH" evidence="3">
    <location>
        <begin position="430"/>
        <end position="504"/>
    </location>
</feature>
<evidence type="ECO:0000313" key="4">
    <source>
        <dbReference type="EMBL" id="QIK74174.1"/>
    </source>
</evidence>
<name>A0A6G7YB94_9ACTN</name>
<feature type="transmembrane region" description="Helical" evidence="2">
    <location>
        <begin position="387"/>
        <end position="404"/>
    </location>
</feature>
<dbReference type="Pfam" id="PF03703">
    <property type="entry name" value="bPH_2"/>
    <property type="match status" value="2"/>
</dbReference>
<dbReference type="EMBL" id="CP049866">
    <property type="protein sequence ID" value="QIK74174.1"/>
    <property type="molecule type" value="Genomic_DNA"/>
</dbReference>
<keyword evidence="2" id="KW-0812">Transmembrane</keyword>
<organism evidence="4 5">
    <name type="scientific">Nocardioides piscis</name>
    <dbReference type="NCBI Taxonomy" id="2714938"/>
    <lineage>
        <taxon>Bacteria</taxon>
        <taxon>Bacillati</taxon>
        <taxon>Actinomycetota</taxon>
        <taxon>Actinomycetes</taxon>
        <taxon>Propionibacteriales</taxon>
        <taxon>Nocardioidaceae</taxon>
        <taxon>Nocardioides</taxon>
    </lineage>
</organism>
<evidence type="ECO:0000256" key="2">
    <source>
        <dbReference type="SAM" id="Phobius"/>
    </source>
</evidence>
<dbReference type="PANTHER" id="PTHR34473">
    <property type="entry name" value="UPF0699 TRANSMEMBRANE PROTEIN YDBS"/>
    <property type="match status" value="1"/>
</dbReference>
<evidence type="ECO:0000259" key="3">
    <source>
        <dbReference type="Pfam" id="PF03703"/>
    </source>
</evidence>
<reference evidence="4 5" key="1">
    <citation type="submission" date="2020-03" db="EMBL/GenBank/DDBJ databases">
        <title>Nocardioides sp. nov., isolated from fish.</title>
        <authorList>
            <person name="Hyun D.-W."/>
            <person name="Bae J.-W."/>
        </authorList>
    </citation>
    <scope>NUCLEOTIDE SEQUENCE [LARGE SCALE GENOMIC DNA]</scope>
    <source>
        <strain evidence="4 5">HDW12A</strain>
    </source>
</reference>
<dbReference type="RefSeq" id="WP_166313754.1">
    <property type="nucleotide sequence ID" value="NZ_CP049866.1"/>
</dbReference>
<sequence>MSEPGATGPSADPAAPAADPAAPATDPWRRLSPRMLLINPVKVVGQFAFPAVVAFVGISQGDRGMPWWAVPIVVIGTLVLGAIPWLTTFYRTTDTQLQLRQGLLNKRTKTAPLERIRSVDLEASLLHRVVGVSKVQIGTGVDDDRISLDAVSREVASALRSSLLSRRTPMGDPSTATASDDRAEVAPELQAPTRPAEVLAEIDWSWIRFAPFSLARLVLLAAVAGVLGQVGDELPIAAVAGSAWAWVLQFALPLVIAGLFVAGLTSWVTVAVTGYVVQWWNMRLTRDAGSLHLTAGLLTTRSITVEEQRVRGVRLTEPVLLRLVGGAELAALATGVGSGGVTAILPPCPDEVARRVGADVLEHPEPMTVPLVSHGPRARRRAWLRHLDNALVPPVLVLVAMIWVDVAWWVPLAVLAVSALLAVVVAESAYRNLGHATTSEHLVVGSGELTRVRTVLENDGIIGWVVSASWFQRRAGLVTLTATTAAGSERVVARDIPLTTAIQVADRSTPQLLTAFLAPTPGRADASAPPVR</sequence>
<dbReference type="InterPro" id="IPR014529">
    <property type="entry name" value="UCP026631"/>
</dbReference>
<dbReference type="Proteomes" id="UP000502035">
    <property type="component" value="Chromosome"/>
</dbReference>
<protein>
    <submittedName>
        <fullName evidence="4">PH domain-containing protein</fullName>
    </submittedName>
</protein>
<dbReference type="AlphaFoldDB" id="A0A6G7YB94"/>